<sequence>MMPINPCRIVLLALACALPAHAVELAVRDASTGAPLDARASRIDATGGDDAIVLDGLLRRHAIALPAHLRVEAAAHRAIDIVLGDGDAPTTILLDPLDEPAAHARLARRAEAMPHARWLQGYARAAIDGRALADARVEVEGRLATTDASGYFELELDPVDADAAATDRTSVHAHADGYADVERNGLARIAGVQRVLLAFGEDTAALGEIELGARDRPSGAAGTTADASTAPVRMDVPPTGGALAPLLAPPATIRVGYADGACTQSCCTGSCTHTCVLPLETYVRRGLDSEWIASWNAQSLRAGSIAYRSYGAWRTAHPIGANFDICSSACCQVNDAGTSASTDAAVARTPGILLTRSGSEAASAEYSAENNSWDDPGDGLSCSNSDLSCGNGFAGSPANGWPCLADAVGAGHGCFGHGRGMSQWGTQRWAIDASARRWPWIVDHYYNDNGNAGGAGTGQRTAVMTSPLSLSAVAATPSAIAPGATLQLSATAGNAAGATHAHVLVGASLHRSGVGYVDDPANDAPLNLPPGDQAIARAFDVPAATPAGAYDVLLSLYLDVDEDGAIGAGDMPLALATLPAAVRILDDRIHADGFDAAL</sequence>
<dbReference type="AlphaFoldDB" id="A0A839F527"/>
<feature type="signal peptide" evidence="1">
    <location>
        <begin position="1"/>
        <end position="22"/>
    </location>
</feature>
<accession>A0A839F527</accession>
<proteinExistence type="predicted"/>
<gene>
    <name evidence="3" type="ORF">FHW12_003405</name>
</gene>
<reference evidence="3 4" key="1">
    <citation type="submission" date="2020-07" db="EMBL/GenBank/DDBJ databases">
        <title>Genomic Encyclopedia of Type Strains, Phase IV (KMG-V): Genome sequencing to study the core and pangenomes of soil and plant-associated prokaryotes.</title>
        <authorList>
            <person name="Whitman W."/>
        </authorList>
    </citation>
    <scope>NUCLEOTIDE SEQUENCE [LARGE SCALE GENOMIC DNA]</scope>
    <source>
        <strain evidence="3 4">RH2WT43</strain>
    </source>
</reference>
<dbReference type="PROSITE" id="PS00018">
    <property type="entry name" value="EF_HAND_1"/>
    <property type="match status" value="1"/>
</dbReference>
<dbReference type="Proteomes" id="UP000550401">
    <property type="component" value="Unassembled WGS sequence"/>
</dbReference>
<feature type="chain" id="PRO_5032285368" description="Sporulation stage II protein D amidase enhancer LytB N-terminal domain-containing protein" evidence="1">
    <location>
        <begin position="23"/>
        <end position="598"/>
    </location>
</feature>
<evidence type="ECO:0000256" key="1">
    <source>
        <dbReference type="SAM" id="SignalP"/>
    </source>
</evidence>
<protein>
    <recommendedName>
        <fullName evidence="2">Sporulation stage II protein D amidase enhancer LytB N-terminal domain-containing protein</fullName>
    </recommendedName>
</protein>
<dbReference type="RefSeq" id="WP_182532211.1">
    <property type="nucleotide sequence ID" value="NZ_JACGXL010000006.1"/>
</dbReference>
<organism evidence="3 4">
    <name type="scientific">Dokdonella fugitiva</name>
    <dbReference type="NCBI Taxonomy" id="328517"/>
    <lineage>
        <taxon>Bacteria</taxon>
        <taxon>Pseudomonadati</taxon>
        <taxon>Pseudomonadota</taxon>
        <taxon>Gammaproteobacteria</taxon>
        <taxon>Lysobacterales</taxon>
        <taxon>Rhodanobacteraceae</taxon>
        <taxon>Dokdonella</taxon>
    </lineage>
</organism>
<evidence type="ECO:0000313" key="4">
    <source>
        <dbReference type="Proteomes" id="UP000550401"/>
    </source>
</evidence>
<evidence type="ECO:0000259" key="2">
    <source>
        <dbReference type="Pfam" id="PF08486"/>
    </source>
</evidence>
<dbReference type="InterPro" id="IPR013693">
    <property type="entry name" value="SpoIID/LytB_N"/>
</dbReference>
<dbReference type="EMBL" id="JACGXL010000006">
    <property type="protein sequence ID" value="MBA8889162.1"/>
    <property type="molecule type" value="Genomic_DNA"/>
</dbReference>
<dbReference type="Pfam" id="PF08486">
    <property type="entry name" value="SpoIID"/>
    <property type="match status" value="1"/>
</dbReference>
<evidence type="ECO:0000313" key="3">
    <source>
        <dbReference type="EMBL" id="MBA8889162.1"/>
    </source>
</evidence>
<keyword evidence="4" id="KW-1185">Reference proteome</keyword>
<feature type="domain" description="Sporulation stage II protein D amidase enhancer LytB N-terminal" evidence="2">
    <location>
        <begin position="272"/>
        <end position="355"/>
    </location>
</feature>
<name>A0A839F527_9GAMM</name>
<comment type="caution">
    <text evidence="3">The sequence shown here is derived from an EMBL/GenBank/DDBJ whole genome shotgun (WGS) entry which is preliminary data.</text>
</comment>
<keyword evidence="1" id="KW-0732">Signal</keyword>
<dbReference type="InterPro" id="IPR018247">
    <property type="entry name" value="EF_Hand_1_Ca_BS"/>
</dbReference>